<name>A0A383EJK1_9ZZZZ</name>
<protein>
    <submittedName>
        <fullName evidence="2">Uncharacterized protein</fullName>
    </submittedName>
</protein>
<dbReference type="EMBL" id="UINC01226143">
    <property type="protein sequence ID" value="SVE56500.1"/>
    <property type="molecule type" value="Genomic_DNA"/>
</dbReference>
<organism evidence="2">
    <name type="scientific">marine metagenome</name>
    <dbReference type="NCBI Taxonomy" id="408172"/>
    <lineage>
        <taxon>unclassified sequences</taxon>
        <taxon>metagenomes</taxon>
        <taxon>ecological metagenomes</taxon>
    </lineage>
</organism>
<sequence>VQGGVEASDATEEVGESHRHPRGASG</sequence>
<feature type="region of interest" description="Disordered" evidence="1">
    <location>
        <begin position="1"/>
        <end position="26"/>
    </location>
</feature>
<proteinExistence type="predicted"/>
<dbReference type="AlphaFoldDB" id="A0A383EJK1"/>
<feature type="non-terminal residue" evidence="2">
    <location>
        <position position="1"/>
    </location>
</feature>
<evidence type="ECO:0000313" key="2">
    <source>
        <dbReference type="EMBL" id="SVE56500.1"/>
    </source>
</evidence>
<reference evidence="2" key="1">
    <citation type="submission" date="2018-05" db="EMBL/GenBank/DDBJ databases">
        <authorList>
            <person name="Lanie J.A."/>
            <person name="Ng W.-L."/>
            <person name="Kazmierczak K.M."/>
            <person name="Andrzejewski T.M."/>
            <person name="Davidsen T.M."/>
            <person name="Wayne K.J."/>
            <person name="Tettelin H."/>
            <person name="Glass J.I."/>
            <person name="Rusch D."/>
            <person name="Podicherti R."/>
            <person name="Tsui H.-C.T."/>
            <person name="Winkler M.E."/>
        </authorList>
    </citation>
    <scope>NUCLEOTIDE SEQUENCE</scope>
</reference>
<accession>A0A383EJK1</accession>
<gene>
    <name evidence="2" type="ORF">METZ01_LOCUS509354</name>
</gene>
<evidence type="ECO:0000256" key="1">
    <source>
        <dbReference type="SAM" id="MobiDB-lite"/>
    </source>
</evidence>